<reference evidence="2 3" key="1">
    <citation type="submission" date="2019-03" db="EMBL/GenBank/DDBJ databases">
        <title>First draft genome of Liparis tanakae, snailfish: a comprehensive survey of snailfish specific genes.</title>
        <authorList>
            <person name="Kim W."/>
            <person name="Song I."/>
            <person name="Jeong J.-H."/>
            <person name="Kim D."/>
            <person name="Kim S."/>
            <person name="Ryu S."/>
            <person name="Song J.Y."/>
            <person name="Lee S.K."/>
        </authorList>
    </citation>
    <scope>NUCLEOTIDE SEQUENCE [LARGE SCALE GENOMIC DNA]</scope>
    <source>
        <tissue evidence="2">Muscle</tissue>
    </source>
</reference>
<comment type="caution">
    <text evidence="2">The sequence shown here is derived from an EMBL/GenBank/DDBJ whole genome shotgun (WGS) entry which is preliminary data.</text>
</comment>
<feature type="region of interest" description="Disordered" evidence="1">
    <location>
        <begin position="1"/>
        <end position="20"/>
    </location>
</feature>
<name>A0A4Z2FBD0_9TELE</name>
<organism evidence="2 3">
    <name type="scientific">Liparis tanakae</name>
    <name type="common">Tanaka's snailfish</name>
    <dbReference type="NCBI Taxonomy" id="230148"/>
    <lineage>
        <taxon>Eukaryota</taxon>
        <taxon>Metazoa</taxon>
        <taxon>Chordata</taxon>
        <taxon>Craniata</taxon>
        <taxon>Vertebrata</taxon>
        <taxon>Euteleostomi</taxon>
        <taxon>Actinopterygii</taxon>
        <taxon>Neopterygii</taxon>
        <taxon>Teleostei</taxon>
        <taxon>Neoteleostei</taxon>
        <taxon>Acanthomorphata</taxon>
        <taxon>Eupercaria</taxon>
        <taxon>Perciformes</taxon>
        <taxon>Cottioidei</taxon>
        <taxon>Cottales</taxon>
        <taxon>Liparidae</taxon>
        <taxon>Liparis</taxon>
    </lineage>
</organism>
<dbReference type="AlphaFoldDB" id="A0A4Z2FBD0"/>
<gene>
    <name evidence="2" type="ORF">EYF80_051271</name>
</gene>
<dbReference type="Proteomes" id="UP000314294">
    <property type="component" value="Unassembled WGS sequence"/>
</dbReference>
<feature type="compositionally biased region" description="Basic and acidic residues" evidence="1">
    <location>
        <begin position="61"/>
        <end position="71"/>
    </location>
</feature>
<accession>A0A4Z2FBD0</accession>
<proteinExistence type="predicted"/>
<evidence type="ECO:0000313" key="3">
    <source>
        <dbReference type="Proteomes" id="UP000314294"/>
    </source>
</evidence>
<evidence type="ECO:0000256" key="1">
    <source>
        <dbReference type="SAM" id="MobiDB-lite"/>
    </source>
</evidence>
<keyword evidence="3" id="KW-1185">Reference proteome</keyword>
<feature type="region of interest" description="Disordered" evidence="1">
    <location>
        <begin position="43"/>
        <end position="71"/>
    </location>
</feature>
<sequence length="71" mass="7991">MRRSHSGDAGDEVGVRSEWQERELHAQLTSSRMPELTAMDLKEITDSEPHGASCSQPHRQGHGERLRALKL</sequence>
<protein>
    <submittedName>
        <fullName evidence="2">Uncharacterized protein</fullName>
    </submittedName>
</protein>
<dbReference type="EMBL" id="SRLO01001361">
    <property type="protein sequence ID" value="TNN38556.1"/>
    <property type="molecule type" value="Genomic_DNA"/>
</dbReference>
<evidence type="ECO:0000313" key="2">
    <source>
        <dbReference type="EMBL" id="TNN38556.1"/>
    </source>
</evidence>